<sequence length="64" mass="7606">MTNQTTSQSGNDGWQEFEHCGQRWSFNEDELAQLDEEDGSFHFVRYHRLQQPDIECVKILIDDM</sequence>
<reference evidence="2 3" key="2">
    <citation type="submission" date="2018-10" db="EMBL/GenBank/DDBJ databases">
        <title>An outbreak of IMP-63 producing strain in France.</title>
        <authorList>
            <person name="Bour M."/>
            <person name="Liapis E."/>
            <person name="Plesiat P."/>
        </authorList>
    </citation>
    <scope>NUCLEOTIDE SEQUENCE [LARGE SCALE GENOMIC DNA]</scope>
    <source>
        <strain evidence="2 3">12917</strain>
    </source>
</reference>
<geneLocation type="plasmid" evidence="1">
    <name>p12969-2</name>
</geneLocation>
<dbReference type="Proteomes" id="UP000278162">
    <property type="component" value="Unassembled WGS sequence"/>
</dbReference>
<protein>
    <submittedName>
        <fullName evidence="1">Uncharacterized protein</fullName>
    </submittedName>
</protein>
<keyword evidence="1" id="KW-0614">Plasmid</keyword>
<dbReference type="EMBL" id="KY270855">
    <property type="protein sequence ID" value="ARO46411.1"/>
    <property type="molecule type" value="Genomic_DNA"/>
</dbReference>
<dbReference type="RefSeq" id="WP_054912970.1">
    <property type="nucleotide sequence ID" value="NZ_KY270855.1"/>
</dbReference>
<evidence type="ECO:0000313" key="2">
    <source>
        <dbReference type="EMBL" id="RNF92653.1"/>
    </source>
</evidence>
<organism evidence="1">
    <name type="scientific">Pseudomonas putida</name>
    <name type="common">Arthrobacter siderocapsulatus</name>
    <dbReference type="NCBI Taxonomy" id="303"/>
    <lineage>
        <taxon>Bacteria</taxon>
        <taxon>Pseudomonadati</taxon>
        <taxon>Pseudomonadota</taxon>
        <taxon>Gammaproteobacteria</taxon>
        <taxon>Pseudomonadales</taxon>
        <taxon>Pseudomonadaceae</taxon>
        <taxon>Pseudomonas</taxon>
    </lineage>
</organism>
<accession>A0A1W6QYP3</accession>
<reference evidence="1" key="1">
    <citation type="submission" date="2016-11" db="EMBL/GenBank/DDBJ databases">
        <title>The novel Pseudomonas putida plasmid p12969-2 harbors an In127-carrying multidrug-resistant region.</title>
        <authorList>
            <person name="Xu Y."/>
            <person name="Niu Y."/>
            <person name="Sun F."/>
            <person name="Yang Y."/>
            <person name="Luo W."/>
            <person name="Wang Z."/>
        </authorList>
    </citation>
    <scope>NUCLEOTIDE SEQUENCE</scope>
    <source>
        <strain evidence="1">12969</strain>
        <plasmid evidence="1">p12969-2</plasmid>
    </source>
</reference>
<gene>
    <name evidence="2" type="ORF">EFK07_06025</name>
</gene>
<proteinExistence type="predicted"/>
<evidence type="ECO:0000313" key="3">
    <source>
        <dbReference type="Proteomes" id="UP000278162"/>
    </source>
</evidence>
<dbReference type="AlphaFoldDB" id="A0A1W6QYP3"/>
<dbReference type="EMBL" id="RJAI01000012">
    <property type="protein sequence ID" value="RNF92653.1"/>
    <property type="molecule type" value="Genomic_DNA"/>
</dbReference>
<evidence type="ECO:0000313" key="1">
    <source>
        <dbReference type="EMBL" id="ARO46411.1"/>
    </source>
</evidence>
<name>A0A1W6QYP3_PSEPU</name>